<dbReference type="Proteomes" id="UP000095300">
    <property type="component" value="Unassembled WGS sequence"/>
</dbReference>
<comment type="subcellular location">
    <subcellularLocation>
        <location evidence="4">Rough endoplasmic reticulum membrane</location>
        <topology evidence="4">Single-pass type I membrane protein</topology>
    </subcellularLocation>
</comment>
<organism evidence="11 12">
    <name type="scientific">Stomoxys calcitrans</name>
    <name type="common">Stable fly</name>
    <name type="synonym">Conops calcitrans</name>
    <dbReference type="NCBI Taxonomy" id="35570"/>
    <lineage>
        <taxon>Eukaryota</taxon>
        <taxon>Metazoa</taxon>
        <taxon>Ecdysozoa</taxon>
        <taxon>Arthropoda</taxon>
        <taxon>Hexapoda</taxon>
        <taxon>Insecta</taxon>
        <taxon>Pterygota</taxon>
        <taxon>Neoptera</taxon>
        <taxon>Endopterygota</taxon>
        <taxon>Diptera</taxon>
        <taxon>Brachycera</taxon>
        <taxon>Muscomorpha</taxon>
        <taxon>Muscoidea</taxon>
        <taxon>Muscidae</taxon>
        <taxon>Stomoxys</taxon>
    </lineage>
</organism>
<dbReference type="STRING" id="35570.A0A1I8PWG2"/>
<evidence type="ECO:0000313" key="12">
    <source>
        <dbReference type="Proteomes" id="UP000095300"/>
    </source>
</evidence>
<dbReference type="PANTHER" id="PTHR12883:SF0">
    <property type="entry name" value="PAT COMPLEX SUBUNIT CCDC47"/>
    <property type="match status" value="1"/>
</dbReference>
<evidence type="ECO:0000256" key="2">
    <source>
        <dbReference type="ARBA" id="ARBA00022989"/>
    </source>
</evidence>
<keyword evidence="10" id="KW-0732">Signal</keyword>
<evidence type="ECO:0000256" key="6">
    <source>
        <dbReference type="ARBA" id="ARBA00034875"/>
    </source>
</evidence>
<gene>
    <name evidence="11" type="primary">106081121</name>
</gene>
<dbReference type="EnsemblMetazoa" id="SCAU011756-RA">
    <property type="protein sequence ID" value="SCAU011756-PA"/>
    <property type="gene ID" value="SCAU011756"/>
</dbReference>
<evidence type="ECO:0000256" key="3">
    <source>
        <dbReference type="ARBA" id="ARBA00023136"/>
    </source>
</evidence>
<name>A0A1I8PWG2_STOCA</name>
<sequence length="472" mass="53682">MKLNIAFLLCCALAIFAVSSVAASSFEDNDFAEFEDFDSDDDFVEVPVGGAGAPVGSNSKEVPAASKEKEQVKIVQMQDDEEDGIVEDEDEFFKDDEEFEGFDGGDSKEETVGKKAPEPKLTVAKIPMHFRTHWDSYWMEMLMLAGLLVYFTNFFAGKAKNAKLAQLWYTTHKGLLDDNFVLVGDDGKVDNENPGLMKESESLYTLWCSGRTCCEGMLVELKMIKRQDLVSLVAGLMRPQQDQLHIKVDLTRGVMDPFVFCVGTKKTITKAFKEYADLSKYCTLVSKPETRYNVPSGFNVLSEIPEATSAILENRIITALSRYQQFIDYIHISDQYSGPIQQEDANNLKQPETKPVLMAGFNLPKHGDMEAVKPLLILIFYLMERLKVYRLSKEGQQKAEKNRSRVEEEFLKSTHAARAEAAAQRREDKRKQEKERIMAEDDPEKQRRWEAKEQKRQAKKKPKMKRLAVKAL</sequence>
<dbReference type="GO" id="GO:0030867">
    <property type="term" value="C:rough endoplasmic reticulum membrane"/>
    <property type="evidence" value="ECO:0007669"/>
    <property type="project" value="UniProtKB-SubCell"/>
</dbReference>
<feature type="signal peptide" evidence="10">
    <location>
        <begin position="1"/>
        <end position="23"/>
    </location>
</feature>
<comment type="similarity">
    <text evidence="5">Belongs to the CCDC47 family.</text>
</comment>
<keyword evidence="2 9" id="KW-1133">Transmembrane helix</keyword>
<dbReference type="PANTHER" id="PTHR12883">
    <property type="entry name" value="ADIPOCYTE-SPECIFIC PROTEIN 4-RELATED"/>
    <property type="match status" value="1"/>
</dbReference>
<evidence type="ECO:0000256" key="7">
    <source>
        <dbReference type="ARBA" id="ARBA00034902"/>
    </source>
</evidence>
<evidence type="ECO:0000256" key="10">
    <source>
        <dbReference type="SAM" id="SignalP"/>
    </source>
</evidence>
<reference evidence="11" key="1">
    <citation type="submission" date="2020-05" db="UniProtKB">
        <authorList>
            <consortium name="EnsemblMetazoa"/>
        </authorList>
    </citation>
    <scope>IDENTIFICATION</scope>
    <source>
        <strain evidence="11">USDA</strain>
    </source>
</reference>
<accession>A0A1I8PWG2</accession>
<feature type="transmembrane region" description="Helical" evidence="9">
    <location>
        <begin position="137"/>
        <end position="156"/>
    </location>
</feature>
<evidence type="ECO:0000256" key="5">
    <source>
        <dbReference type="ARBA" id="ARBA00034746"/>
    </source>
</evidence>
<feature type="region of interest" description="Disordered" evidence="8">
    <location>
        <begin position="393"/>
        <end position="472"/>
    </location>
</feature>
<keyword evidence="3 9" id="KW-0472">Membrane</keyword>
<proteinExistence type="inferred from homology"/>
<evidence type="ECO:0000256" key="4">
    <source>
        <dbReference type="ARBA" id="ARBA00034697"/>
    </source>
</evidence>
<evidence type="ECO:0000256" key="1">
    <source>
        <dbReference type="ARBA" id="ARBA00022692"/>
    </source>
</evidence>
<evidence type="ECO:0000313" key="11">
    <source>
        <dbReference type="EnsemblMetazoa" id="SCAU011756-PA"/>
    </source>
</evidence>
<feature type="region of interest" description="Disordered" evidence="8">
    <location>
        <begin position="49"/>
        <end position="68"/>
    </location>
</feature>
<keyword evidence="1 9" id="KW-0812">Transmembrane</keyword>
<dbReference type="AlphaFoldDB" id="A0A1I8PWG2"/>
<dbReference type="GO" id="GO:0032469">
    <property type="term" value="P:endoplasmic reticulum calcium ion homeostasis"/>
    <property type="evidence" value="ECO:0007669"/>
    <property type="project" value="InterPro"/>
</dbReference>
<feature type="compositionally biased region" description="Basic and acidic residues" evidence="8">
    <location>
        <begin position="393"/>
        <end position="412"/>
    </location>
</feature>
<evidence type="ECO:0000256" key="8">
    <source>
        <dbReference type="SAM" id="MobiDB-lite"/>
    </source>
</evidence>
<dbReference type="KEGG" id="scac:106081121"/>
<dbReference type="Pfam" id="PF07946">
    <property type="entry name" value="CCDC47"/>
    <property type="match status" value="1"/>
</dbReference>
<dbReference type="OrthoDB" id="10039147at2759"/>
<feature type="compositionally biased region" description="Basic residues" evidence="8">
    <location>
        <begin position="457"/>
        <end position="472"/>
    </location>
</feature>
<keyword evidence="12" id="KW-1185">Reference proteome</keyword>
<dbReference type="VEuPathDB" id="VectorBase:SCAU011756"/>
<dbReference type="GO" id="GO:0005509">
    <property type="term" value="F:calcium ion binding"/>
    <property type="evidence" value="ECO:0007669"/>
    <property type="project" value="InterPro"/>
</dbReference>
<evidence type="ECO:0000256" key="9">
    <source>
        <dbReference type="SAM" id="Phobius"/>
    </source>
</evidence>
<dbReference type="InterPro" id="IPR012879">
    <property type="entry name" value="CCDC47"/>
</dbReference>
<feature type="compositionally biased region" description="Basic and acidic residues" evidence="8">
    <location>
        <begin position="423"/>
        <end position="456"/>
    </location>
</feature>
<protein>
    <recommendedName>
        <fullName evidence="6">PAT complex subunit CCDC47</fullName>
    </recommendedName>
    <alternativeName>
        <fullName evidence="7">Coiled-coil domain-containing protein 47</fullName>
    </alternativeName>
</protein>
<feature type="chain" id="PRO_5009327429" description="PAT complex subunit CCDC47" evidence="10">
    <location>
        <begin position="24"/>
        <end position="472"/>
    </location>
</feature>